<evidence type="ECO:0000256" key="1">
    <source>
        <dbReference type="ARBA" id="ARBA00022741"/>
    </source>
</evidence>
<proteinExistence type="predicted"/>
<sequence length="196" mass="22185">MDDIDGVVRKDYRILILGNRCVGKTCLVNQLCYERFVERYRPTIDTPYKYNLNVSNTIYELDILDSAGMDEYSFIPEDFSANVYDAFVFVYAIDNLESFNIVKQIKDKLEQKRGASLASSQKAVILVGNKTDLNGNRQVTEQEGQQIARSWNAQFLEVSAKEGTKVKSVFEGTVKKIEALINGTGREAKEKKCVIS</sequence>
<dbReference type="InterPro" id="IPR027417">
    <property type="entry name" value="P-loop_NTPase"/>
</dbReference>
<dbReference type="Gene3D" id="3.40.50.300">
    <property type="entry name" value="P-loop containing nucleotide triphosphate hydrolases"/>
    <property type="match status" value="1"/>
</dbReference>
<accession>A0ABN7SLB4</accession>
<dbReference type="Proteomes" id="UP001158576">
    <property type="component" value="Chromosome XSR"/>
</dbReference>
<dbReference type="InterPro" id="IPR005225">
    <property type="entry name" value="Small_GTP-bd"/>
</dbReference>
<dbReference type="Pfam" id="PF00071">
    <property type="entry name" value="Ras"/>
    <property type="match status" value="1"/>
</dbReference>
<dbReference type="PANTHER" id="PTHR24070">
    <property type="entry name" value="RAS, DI-RAS, AND RHEB FAMILY MEMBERS OF SMALL GTPASE SUPERFAMILY"/>
    <property type="match status" value="1"/>
</dbReference>
<evidence type="ECO:0000313" key="4">
    <source>
        <dbReference type="Proteomes" id="UP001158576"/>
    </source>
</evidence>
<dbReference type="SUPFAM" id="SSF52540">
    <property type="entry name" value="P-loop containing nucleoside triphosphate hydrolases"/>
    <property type="match status" value="1"/>
</dbReference>
<dbReference type="NCBIfam" id="TIGR00231">
    <property type="entry name" value="small_GTP"/>
    <property type="match status" value="1"/>
</dbReference>
<protein>
    <submittedName>
        <fullName evidence="3">Oidioi.mRNA.OKI2018_I69.XSR.g16092.t1.cds</fullName>
    </submittedName>
</protein>
<organism evidence="3 4">
    <name type="scientific">Oikopleura dioica</name>
    <name type="common">Tunicate</name>
    <dbReference type="NCBI Taxonomy" id="34765"/>
    <lineage>
        <taxon>Eukaryota</taxon>
        <taxon>Metazoa</taxon>
        <taxon>Chordata</taxon>
        <taxon>Tunicata</taxon>
        <taxon>Appendicularia</taxon>
        <taxon>Copelata</taxon>
        <taxon>Oikopleuridae</taxon>
        <taxon>Oikopleura</taxon>
    </lineage>
</organism>
<dbReference type="SMART" id="SM00174">
    <property type="entry name" value="RHO"/>
    <property type="match status" value="1"/>
</dbReference>
<keyword evidence="2" id="KW-0342">GTP-binding</keyword>
<keyword evidence="1" id="KW-0547">Nucleotide-binding</keyword>
<name>A0ABN7SLB4_OIKDI</name>
<dbReference type="PRINTS" id="PR00449">
    <property type="entry name" value="RASTRNSFRMNG"/>
</dbReference>
<evidence type="ECO:0000256" key="2">
    <source>
        <dbReference type="ARBA" id="ARBA00023134"/>
    </source>
</evidence>
<dbReference type="PROSITE" id="PS51419">
    <property type="entry name" value="RAB"/>
    <property type="match status" value="1"/>
</dbReference>
<dbReference type="InterPro" id="IPR020849">
    <property type="entry name" value="Small_GTPase_Ras-type"/>
</dbReference>
<evidence type="ECO:0000313" key="3">
    <source>
        <dbReference type="EMBL" id="CAG5098923.1"/>
    </source>
</evidence>
<dbReference type="PROSITE" id="PS51421">
    <property type="entry name" value="RAS"/>
    <property type="match status" value="1"/>
</dbReference>
<dbReference type="SMART" id="SM00173">
    <property type="entry name" value="RAS"/>
    <property type="match status" value="1"/>
</dbReference>
<reference evidence="3 4" key="1">
    <citation type="submission" date="2021-04" db="EMBL/GenBank/DDBJ databases">
        <authorList>
            <person name="Bliznina A."/>
        </authorList>
    </citation>
    <scope>NUCLEOTIDE SEQUENCE [LARGE SCALE GENOMIC DNA]</scope>
</reference>
<dbReference type="EMBL" id="OU015569">
    <property type="protein sequence ID" value="CAG5098923.1"/>
    <property type="molecule type" value="Genomic_DNA"/>
</dbReference>
<keyword evidence="4" id="KW-1185">Reference proteome</keyword>
<gene>
    <name evidence="3" type="ORF">OKIOD_LOCUS7650</name>
</gene>
<dbReference type="SMART" id="SM00175">
    <property type="entry name" value="RAB"/>
    <property type="match status" value="1"/>
</dbReference>
<dbReference type="InterPro" id="IPR001806">
    <property type="entry name" value="Small_GTPase"/>
</dbReference>